<accession>A0A804NB82</accession>
<reference evidence="2" key="3">
    <citation type="submission" date="2021-05" db="UniProtKB">
        <authorList>
            <consortium name="EnsemblPlants"/>
        </authorList>
    </citation>
    <scope>IDENTIFICATION</scope>
    <source>
        <strain evidence="2">cv. B73</strain>
    </source>
</reference>
<dbReference type="InterPro" id="IPR006476">
    <property type="entry name" value="CHP01589_pln"/>
</dbReference>
<dbReference type="NCBIfam" id="TIGR01589">
    <property type="entry name" value="A_thal_3526"/>
    <property type="match status" value="1"/>
</dbReference>
<feature type="region of interest" description="Disordered" evidence="1">
    <location>
        <begin position="24"/>
        <end position="92"/>
    </location>
</feature>
<organism evidence="2 3">
    <name type="scientific">Zea mays</name>
    <name type="common">Maize</name>
    <dbReference type="NCBI Taxonomy" id="4577"/>
    <lineage>
        <taxon>Eukaryota</taxon>
        <taxon>Viridiplantae</taxon>
        <taxon>Streptophyta</taxon>
        <taxon>Embryophyta</taxon>
        <taxon>Tracheophyta</taxon>
        <taxon>Spermatophyta</taxon>
        <taxon>Magnoliopsida</taxon>
        <taxon>Liliopsida</taxon>
        <taxon>Poales</taxon>
        <taxon>Poaceae</taxon>
        <taxon>PACMAD clade</taxon>
        <taxon>Panicoideae</taxon>
        <taxon>Andropogonodae</taxon>
        <taxon>Andropogoneae</taxon>
        <taxon>Tripsacinae</taxon>
        <taxon>Zea</taxon>
    </lineage>
</organism>
<feature type="compositionally biased region" description="Basic and acidic residues" evidence="1">
    <location>
        <begin position="208"/>
        <end position="235"/>
    </location>
</feature>
<proteinExistence type="evidence at protein level"/>
<feature type="region of interest" description="Disordered" evidence="1">
    <location>
        <begin position="167"/>
        <end position="291"/>
    </location>
</feature>
<dbReference type="PANTHER" id="PTHR31871:SF8">
    <property type="entry name" value="OS01G0837600 PROTEIN"/>
    <property type="match status" value="1"/>
</dbReference>
<feature type="compositionally biased region" description="Basic and acidic residues" evidence="1">
    <location>
        <begin position="246"/>
        <end position="291"/>
    </location>
</feature>
<dbReference type="Gramene" id="Zm00001eb148630_T001">
    <property type="protein sequence ID" value="Zm00001eb148630_P001"/>
    <property type="gene ID" value="Zm00001eb148630"/>
</dbReference>
<name>A0A804NB82_MAIZE</name>
<dbReference type="AlphaFoldDB" id="A0A804NB82"/>
<keyword evidence="3" id="KW-1185">Reference proteome</keyword>
<dbReference type="EnsemblPlants" id="Zm00001eb148630_T001">
    <property type="protein sequence ID" value="Zm00001eb148630_P001"/>
    <property type="gene ID" value="Zm00001eb148630"/>
</dbReference>
<dbReference type="Proteomes" id="UP000007305">
    <property type="component" value="Chromosome 3"/>
</dbReference>
<dbReference type="OrthoDB" id="509052at2759"/>
<reference evidence="2" key="2">
    <citation type="submission" date="2019-07" db="EMBL/GenBank/DDBJ databases">
        <authorList>
            <person name="Seetharam A."/>
            <person name="Woodhouse M."/>
            <person name="Cannon E."/>
        </authorList>
    </citation>
    <scope>NUCLEOTIDE SEQUENCE [LARGE SCALE GENOMIC DNA]</scope>
    <source>
        <strain evidence="2">cv. B73</strain>
    </source>
</reference>
<dbReference type="PANTHER" id="PTHR31871">
    <property type="entry name" value="OS02G0137100 PROTEIN"/>
    <property type="match status" value="1"/>
</dbReference>
<reference evidence="3" key="1">
    <citation type="submission" date="2015-12" db="EMBL/GenBank/DDBJ databases">
        <title>Update maize B73 reference genome by single molecule sequencing technologies.</title>
        <authorList>
            <consortium name="Maize Genome Sequencing Project"/>
            <person name="Ware D."/>
        </authorList>
    </citation>
    <scope>NUCLEOTIDE SEQUENCE [LARGE SCALE GENOMIC DNA]</scope>
    <source>
        <strain evidence="3">cv. B73</strain>
    </source>
</reference>
<gene>
    <name evidence="2" type="primary">LOC100275821</name>
</gene>
<keyword evidence="4" id="KW-1267">Proteomics identification</keyword>
<evidence type="ECO:0007829" key="4">
    <source>
        <dbReference type="PeptideAtlas" id="A0A804NB82"/>
    </source>
</evidence>
<sequence>MRMRPIAPCLPLLPRLYFYRPAGATRRPRSPSIPVPRDRRALPPPAHVPRQHPSEKLASASIPDPCRRRQRGPPAAGCFSQLGRRRPWTTTPPRLRRLRTSDWFCAYYCARMSDIQVQHLIEKCICYKLNKEECMETLEKHAKIMPVVTSTVWKELEKENREFFETYKKDRGGGGGGPRNLQEAAAAGHHPPPRLQVQQSCCSQEPALEQKKHPPSDGVQEHNRVVVEKEKRKQDPPSASASADGQEQRVVEKKEKRKDPPSDGQERRVMAKENSRKDPSASSKRSDKDND</sequence>
<evidence type="ECO:0000256" key="1">
    <source>
        <dbReference type="SAM" id="MobiDB-lite"/>
    </source>
</evidence>
<dbReference type="InParanoid" id="A0A804NB82"/>
<dbReference type="Pfam" id="PF09713">
    <property type="entry name" value="A_thal_3526"/>
    <property type="match status" value="1"/>
</dbReference>
<evidence type="ECO:0000313" key="2">
    <source>
        <dbReference type="EnsemblPlants" id="Zm00001eb148630_P001"/>
    </source>
</evidence>
<protein>
    <submittedName>
        <fullName evidence="2">Uncharacterized protein</fullName>
    </submittedName>
</protein>
<evidence type="ECO:0000313" key="3">
    <source>
        <dbReference type="Proteomes" id="UP000007305"/>
    </source>
</evidence>